<evidence type="ECO:0000313" key="2">
    <source>
        <dbReference type="Proteomes" id="UP001341840"/>
    </source>
</evidence>
<proteinExistence type="predicted"/>
<accession>A0ABU6S5Y8</accession>
<dbReference type="EMBL" id="JASCZI010060441">
    <property type="protein sequence ID" value="MED6131569.1"/>
    <property type="molecule type" value="Genomic_DNA"/>
</dbReference>
<comment type="caution">
    <text evidence="1">The sequence shown here is derived from an EMBL/GenBank/DDBJ whole genome shotgun (WGS) entry which is preliminary data.</text>
</comment>
<evidence type="ECO:0000313" key="1">
    <source>
        <dbReference type="EMBL" id="MED6131569.1"/>
    </source>
</evidence>
<dbReference type="Proteomes" id="UP001341840">
    <property type="component" value="Unassembled WGS sequence"/>
</dbReference>
<organism evidence="1 2">
    <name type="scientific">Stylosanthes scabra</name>
    <dbReference type="NCBI Taxonomy" id="79078"/>
    <lineage>
        <taxon>Eukaryota</taxon>
        <taxon>Viridiplantae</taxon>
        <taxon>Streptophyta</taxon>
        <taxon>Embryophyta</taxon>
        <taxon>Tracheophyta</taxon>
        <taxon>Spermatophyta</taxon>
        <taxon>Magnoliopsida</taxon>
        <taxon>eudicotyledons</taxon>
        <taxon>Gunneridae</taxon>
        <taxon>Pentapetalae</taxon>
        <taxon>rosids</taxon>
        <taxon>fabids</taxon>
        <taxon>Fabales</taxon>
        <taxon>Fabaceae</taxon>
        <taxon>Papilionoideae</taxon>
        <taxon>50 kb inversion clade</taxon>
        <taxon>dalbergioids sensu lato</taxon>
        <taxon>Dalbergieae</taxon>
        <taxon>Pterocarpus clade</taxon>
        <taxon>Stylosanthes</taxon>
    </lineage>
</organism>
<name>A0ABU6S5Y8_9FABA</name>
<keyword evidence="2" id="KW-1185">Reference proteome</keyword>
<sequence length="212" mass="24514">MQHCSLNGGGSTRMKVILFGKESSTLVMMLAMSLGDDGEYSVKSFIQAATGRELGVSTVKHVYDNIWRGLVPSRVEMMAWFVITEKDKFVIGGYFTDELNRDGCWMGEDTVETIQGASLIDGLESAIQFMLEDMNLDYWNATLISSRKDIVTWAQNNDKTCWDSRFIRNKTKNLKREFKEVKLMYQQETDFILKDKWIELAKDGDERWVKWE</sequence>
<reference evidence="1 2" key="1">
    <citation type="journal article" date="2023" name="Plants (Basel)">
        <title>Bridging the Gap: Combining Genomics and Transcriptomics Approaches to Understand Stylosanthes scabra, an Orphan Legume from the Brazilian Caatinga.</title>
        <authorList>
            <person name="Ferreira-Neto J.R.C."/>
            <person name="da Silva M.D."/>
            <person name="Binneck E."/>
            <person name="de Melo N.F."/>
            <person name="da Silva R.H."/>
            <person name="de Melo A.L.T.M."/>
            <person name="Pandolfi V."/>
            <person name="Bustamante F.O."/>
            <person name="Brasileiro-Vidal A.C."/>
            <person name="Benko-Iseppon A.M."/>
        </authorList>
    </citation>
    <scope>NUCLEOTIDE SEQUENCE [LARGE SCALE GENOMIC DNA]</scope>
    <source>
        <tissue evidence="1">Leaves</tissue>
    </source>
</reference>
<protein>
    <submittedName>
        <fullName evidence="1">Uncharacterized protein</fullName>
    </submittedName>
</protein>
<gene>
    <name evidence="1" type="ORF">PIB30_010889</name>
</gene>